<evidence type="ECO:0000256" key="2">
    <source>
        <dbReference type="ARBA" id="ARBA00004319"/>
    </source>
</evidence>
<dbReference type="Proteomes" id="UP001470230">
    <property type="component" value="Unassembled WGS sequence"/>
</dbReference>
<evidence type="ECO:0000313" key="10">
    <source>
        <dbReference type="Proteomes" id="UP001470230"/>
    </source>
</evidence>
<keyword evidence="7" id="KW-0676">Redox-active center</keyword>
<dbReference type="SUPFAM" id="SSF52833">
    <property type="entry name" value="Thioredoxin-like"/>
    <property type="match status" value="1"/>
</dbReference>
<dbReference type="PANTHER" id="PTHR18929:SF132">
    <property type="entry name" value="PROTEIN DISULFIDE-ISOMERASE A3"/>
    <property type="match status" value="1"/>
</dbReference>
<gene>
    <name evidence="9" type="ORF">M9Y10_017403</name>
</gene>
<dbReference type="InterPro" id="IPR013766">
    <property type="entry name" value="Thioredoxin_domain"/>
</dbReference>
<name>A0ABR2HUB4_9EUKA</name>
<dbReference type="EC" id="5.3.4.1" evidence="4"/>
<comment type="subcellular location">
    <subcellularLocation>
        <location evidence="2">Endoplasmic reticulum lumen</location>
    </subcellularLocation>
</comment>
<comment type="similarity">
    <text evidence="3">Belongs to the protein disulfide isomerase family.</text>
</comment>
<accession>A0ABR2HUB4</accession>
<protein>
    <recommendedName>
        <fullName evidence="4">protein disulfide-isomerase</fullName>
        <ecNumber evidence="4">5.3.4.1</ecNumber>
    </recommendedName>
</protein>
<evidence type="ECO:0000256" key="5">
    <source>
        <dbReference type="ARBA" id="ARBA00022824"/>
    </source>
</evidence>
<dbReference type="InterPro" id="IPR036249">
    <property type="entry name" value="Thioredoxin-like_sf"/>
</dbReference>
<evidence type="ECO:0000256" key="6">
    <source>
        <dbReference type="ARBA" id="ARBA00023235"/>
    </source>
</evidence>
<dbReference type="PANTHER" id="PTHR18929">
    <property type="entry name" value="PROTEIN DISULFIDE ISOMERASE"/>
    <property type="match status" value="1"/>
</dbReference>
<feature type="domain" description="Thioredoxin" evidence="8">
    <location>
        <begin position="318"/>
        <end position="463"/>
    </location>
</feature>
<evidence type="ECO:0000256" key="3">
    <source>
        <dbReference type="ARBA" id="ARBA00006347"/>
    </source>
</evidence>
<evidence type="ECO:0000256" key="4">
    <source>
        <dbReference type="ARBA" id="ARBA00012723"/>
    </source>
</evidence>
<comment type="caution">
    <text evidence="9">The sequence shown here is derived from an EMBL/GenBank/DDBJ whole genome shotgun (WGS) entry which is preliminary data.</text>
</comment>
<keyword evidence="5" id="KW-0256">Endoplasmic reticulum</keyword>
<organism evidence="9 10">
    <name type="scientific">Tritrichomonas musculus</name>
    <dbReference type="NCBI Taxonomy" id="1915356"/>
    <lineage>
        <taxon>Eukaryota</taxon>
        <taxon>Metamonada</taxon>
        <taxon>Parabasalia</taxon>
        <taxon>Tritrichomonadida</taxon>
        <taxon>Tritrichomonadidae</taxon>
        <taxon>Tritrichomonas</taxon>
    </lineage>
</organism>
<dbReference type="PROSITE" id="PS51352">
    <property type="entry name" value="THIOREDOXIN_2"/>
    <property type="match status" value="1"/>
</dbReference>
<sequence>MIFLHFLLSVRFQNPTGENLYIPKISDKSFQQTLRSYNRSVIVFQDNPYLLEFMNYGIFKYKSEILFAQADFALSKMYIGCQEEPCIIPFEYDKQIFTEPYPLSQFGFATWLENILTPGVIAIKTIDHFQKFLDSDESRLIGVDIEERPSIPTNILFYTVSSSFLNRLHLSGLEKGLYVYRKNERQFIPYSEGNIETQSKSSFIDAERLENEKLKKFLCGLIISPDYDANNELEALQKIIPKHQDKVSFLLGSEKKAAAVISEAKLKKAKAPYFFVVESENFSKSKWLVTDGSDFNSEYLDTFLTNIEKGKEPVSYISATVHNSPDSTFKEINRKMYYDIISDKENDVLLVITAPWCHHCKDFKPVLNVTSRLLNENKIHAKFYWIDGTANDLPDDFPQYTGFPTLFMFTTKNKTAITFDGDRTISGLLDFLHTDGSIKFTDPVYDQKQTDEEIEKLRDEQHSS</sequence>
<evidence type="ECO:0000256" key="7">
    <source>
        <dbReference type="ARBA" id="ARBA00023284"/>
    </source>
</evidence>
<dbReference type="Gene3D" id="3.40.30.10">
    <property type="entry name" value="Glutaredoxin"/>
    <property type="match status" value="2"/>
</dbReference>
<evidence type="ECO:0000259" key="8">
    <source>
        <dbReference type="PROSITE" id="PS51352"/>
    </source>
</evidence>
<reference evidence="9 10" key="1">
    <citation type="submission" date="2024-04" db="EMBL/GenBank/DDBJ databases">
        <title>Tritrichomonas musculus Genome.</title>
        <authorList>
            <person name="Alves-Ferreira E."/>
            <person name="Grigg M."/>
            <person name="Lorenzi H."/>
            <person name="Galac M."/>
        </authorList>
    </citation>
    <scope>NUCLEOTIDE SEQUENCE [LARGE SCALE GENOMIC DNA]</scope>
    <source>
        <strain evidence="9 10">EAF2021</strain>
    </source>
</reference>
<evidence type="ECO:0000313" key="9">
    <source>
        <dbReference type="EMBL" id="KAK8852428.1"/>
    </source>
</evidence>
<dbReference type="Pfam" id="PF00085">
    <property type="entry name" value="Thioredoxin"/>
    <property type="match status" value="1"/>
</dbReference>
<keyword evidence="6" id="KW-0413">Isomerase</keyword>
<dbReference type="EMBL" id="JAPFFF010000023">
    <property type="protein sequence ID" value="KAK8852428.1"/>
    <property type="molecule type" value="Genomic_DNA"/>
</dbReference>
<comment type="catalytic activity">
    <reaction evidence="1">
        <text>Catalyzes the rearrangement of -S-S- bonds in proteins.</text>
        <dbReference type="EC" id="5.3.4.1"/>
    </reaction>
</comment>
<evidence type="ECO:0000256" key="1">
    <source>
        <dbReference type="ARBA" id="ARBA00001182"/>
    </source>
</evidence>
<proteinExistence type="inferred from homology"/>
<keyword evidence="10" id="KW-1185">Reference proteome</keyword>